<dbReference type="InterPro" id="IPR036390">
    <property type="entry name" value="WH_DNA-bd_sf"/>
</dbReference>
<keyword evidence="1" id="KW-0805">Transcription regulation</keyword>
<gene>
    <name evidence="5" type="ORF">DWY25_07805</name>
</gene>
<sequence length="141" mass="16992">MQRRIGYEIREIQQMIHQKMEQFRHEDGYELTLVQTRTICFLIANQDHDVFQRDLEKELRIRRSTASEILNVLERDDYLRRIPASHDARLKKLVLTEKALMVDHQMNENIDRMEALLSRSISPEDQEHFFSVLDQIKKNLE</sequence>
<dbReference type="SUPFAM" id="SSF46785">
    <property type="entry name" value="Winged helix' DNA-binding domain"/>
    <property type="match status" value="1"/>
</dbReference>
<dbReference type="PROSITE" id="PS50995">
    <property type="entry name" value="HTH_MARR_2"/>
    <property type="match status" value="1"/>
</dbReference>
<dbReference type="SMART" id="SM00347">
    <property type="entry name" value="HTH_MARR"/>
    <property type="match status" value="1"/>
</dbReference>
<dbReference type="RefSeq" id="WP_117894771.1">
    <property type="nucleotide sequence ID" value="NZ_CABJCV010000008.1"/>
</dbReference>
<keyword evidence="3" id="KW-0804">Transcription</keyword>
<dbReference type="Gene3D" id="1.10.10.10">
    <property type="entry name" value="Winged helix-like DNA-binding domain superfamily/Winged helix DNA-binding domain"/>
    <property type="match status" value="1"/>
</dbReference>
<dbReference type="PANTHER" id="PTHR42756">
    <property type="entry name" value="TRANSCRIPTIONAL REGULATOR, MARR"/>
    <property type="match status" value="1"/>
</dbReference>
<dbReference type="InterPro" id="IPR000835">
    <property type="entry name" value="HTH_MarR-typ"/>
</dbReference>
<reference evidence="5 6" key="1">
    <citation type="submission" date="2018-08" db="EMBL/GenBank/DDBJ databases">
        <title>A genome reference for cultivated species of the human gut microbiota.</title>
        <authorList>
            <person name="Zou Y."/>
            <person name="Xue W."/>
            <person name="Luo G."/>
        </authorList>
    </citation>
    <scope>NUCLEOTIDE SEQUENCE [LARGE SCALE GENOMIC DNA]</scope>
    <source>
        <strain evidence="5 6">AF24-29</strain>
    </source>
</reference>
<dbReference type="PANTHER" id="PTHR42756:SF1">
    <property type="entry name" value="TRANSCRIPTIONAL REPRESSOR OF EMRAB OPERON"/>
    <property type="match status" value="1"/>
</dbReference>
<evidence type="ECO:0000313" key="6">
    <source>
        <dbReference type="Proteomes" id="UP000284178"/>
    </source>
</evidence>
<organism evidence="5 6">
    <name type="scientific">Holdemania filiformis</name>
    <dbReference type="NCBI Taxonomy" id="61171"/>
    <lineage>
        <taxon>Bacteria</taxon>
        <taxon>Bacillati</taxon>
        <taxon>Bacillota</taxon>
        <taxon>Erysipelotrichia</taxon>
        <taxon>Erysipelotrichales</taxon>
        <taxon>Erysipelotrichaceae</taxon>
        <taxon>Holdemania</taxon>
    </lineage>
</organism>
<evidence type="ECO:0000259" key="4">
    <source>
        <dbReference type="PROSITE" id="PS50995"/>
    </source>
</evidence>
<dbReference type="GO" id="GO:0003700">
    <property type="term" value="F:DNA-binding transcription factor activity"/>
    <property type="evidence" value="ECO:0007669"/>
    <property type="project" value="InterPro"/>
</dbReference>
<dbReference type="Pfam" id="PF12802">
    <property type="entry name" value="MarR_2"/>
    <property type="match status" value="1"/>
</dbReference>
<evidence type="ECO:0000256" key="1">
    <source>
        <dbReference type="ARBA" id="ARBA00023015"/>
    </source>
</evidence>
<evidence type="ECO:0000313" key="5">
    <source>
        <dbReference type="EMBL" id="RGR74683.1"/>
    </source>
</evidence>
<dbReference type="EMBL" id="QRUP01000008">
    <property type="protein sequence ID" value="RGR74683.1"/>
    <property type="molecule type" value="Genomic_DNA"/>
</dbReference>
<keyword evidence="2" id="KW-0238">DNA-binding</keyword>
<evidence type="ECO:0000256" key="2">
    <source>
        <dbReference type="ARBA" id="ARBA00023125"/>
    </source>
</evidence>
<name>A0A412G2M4_9FIRM</name>
<comment type="caution">
    <text evidence="5">The sequence shown here is derived from an EMBL/GenBank/DDBJ whole genome shotgun (WGS) entry which is preliminary data.</text>
</comment>
<keyword evidence="6" id="KW-1185">Reference proteome</keyword>
<protein>
    <submittedName>
        <fullName evidence="5">MarR family transcriptional regulator</fullName>
    </submittedName>
</protein>
<dbReference type="InterPro" id="IPR036388">
    <property type="entry name" value="WH-like_DNA-bd_sf"/>
</dbReference>
<dbReference type="AlphaFoldDB" id="A0A412G2M4"/>
<feature type="domain" description="HTH marR-type" evidence="4">
    <location>
        <begin position="1"/>
        <end position="138"/>
    </location>
</feature>
<evidence type="ECO:0000256" key="3">
    <source>
        <dbReference type="ARBA" id="ARBA00023163"/>
    </source>
</evidence>
<accession>A0A412G2M4</accession>
<dbReference type="GO" id="GO:0003677">
    <property type="term" value="F:DNA binding"/>
    <property type="evidence" value="ECO:0007669"/>
    <property type="project" value="UniProtKB-KW"/>
</dbReference>
<dbReference type="Proteomes" id="UP000284178">
    <property type="component" value="Unassembled WGS sequence"/>
</dbReference>
<dbReference type="GeneID" id="83015308"/>
<proteinExistence type="predicted"/>
<dbReference type="PRINTS" id="PR00598">
    <property type="entry name" value="HTHMARR"/>
</dbReference>